<dbReference type="InterPro" id="IPR021109">
    <property type="entry name" value="Peptidase_aspartic_dom_sf"/>
</dbReference>
<organism evidence="5 6">
    <name type="scientific">Phtheirospermum japonicum</name>
    <dbReference type="NCBI Taxonomy" id="374723"/>
    <lineage>
        <taxon>Eukaryota</taxon>
        <taxon>Viridiplantae</taxon>
        <taxon>Streptophyta</taxon>
        <taxon>Embryophyta</taxon>
        <taxon>Tracheophyta</taxon>
        <taxon>Spermatophyta</taxon>
        <taxon>Magnoliopsida</taxon>
        <taxon>eudicotyledons</taxon>
        <taxon>Gunneridae</taxon>
        <taxon>Pentapetalae</taxon>
        <taxon>asterids</taxon>
        <taxon>lamiids</taxon>
        <taxon>Lamiales</taxon>
        <taxon>Orobanchaceae</taxon>
        <taxon>Orobanchaceae incertae sedis</taxon>
        <taxon>Phtheirospermum</taxon>
    </lineage>
</organism>
<keyword evidence="6" id="KW-1185">Reference proteome</keyword>
<dbReference type="GO" id="GO:0006508">
    <property type="term" value="P:proteolysis"/>
    <property type="evidence" value="ECO:0007669"/>
    <property type="project" value="InterPro"/>
</dbReference>
<evidence type="ECO:0000256" key="1">
    <source>
        <dbReference type="ARBA" id="ARBA00007447"/>
    </source>
</evidence>
<name>A0A830BGU5_9LAMI</name>
<dbReference type="AlphaFoldDB" id="A0A830BGU5"/>
<dbReference type="Proteomes" id="UP000653305">
    <property type="component" value="Unassembled WGS sequence"/>
</dbReference>
<gene>
    <name evidence="5" type="ORF">PHJA_000542000</name>
</gene>
<comment type="caution">
    <text evidence="5">The sequence shown here is derived from an EMBL/GenBank/DDBJ whole genome shotgun (WGS) entry which is preliminary data.</text>
</comment>
<evidence type="ECO:0000259" key="4">
    <source>
        <dbReference type="PROSITE" id="PS51767"/>
    </source>
</evidence>
<evidence type="ECO:0000313" key="6">
    <source>
        <dbReference type="Proteomes" id="UP000653305"/>
    </source>
</evidence>
<dbReference type="PROSITE" id="PS51767">
    <property type="entry name" value="PEPTIDASE_A1"/>
    <property type="match status" value="1"/>
</dbReference>
<evidence type="ECO:0000313" key="5">
    <source>
        <dbReference type="EMBL" id="GFP83984.1"/>
    </source>
</evidence>
<dbReference type="PANTHER" id="PTHR47965:SF63">
    <property type="entry name" value="OS01G0937200 PROTEIN"/>
    <property type="match status" value="1"/>
</dbReference>
<proteinExistence type="inferred from homology"/>
<dbReference type="InterPro" id="IPR032861">
    <property type="entry name" value="TAXi_N"/>
</dbReference>
<evidence type="ECO:0000256" key="2">
    <source>
        <dbReference type="PIRSR" id="PIRSR601461-2"/>
    </source>
</evidence>
<accession>A0A830BGU5</accession>
<protein>
    <submittedName>
        <fullName evidence="5">Basic 7s globulin 2</fullName>
    </submittedName>
</protein>
<comment type="similarity">
    <text evidence="1">Belongs to the peptidase A1 family.</text>
</comment>
<reference evidence="5" key="1">
    <citation type="submission" date="2020-07" db="EMBL/GenBank/DDBJ databases">
        <title>Ethylene signaling mediates host invasion by parasitic plants.</title>
        <authorList>
            <person name="Yoshida S."/>
        </authorList>
    </citation>
    <scope>NUCLEOTIDE SEQUENCE</scope>
    <source>
        <strain evidence="5">Okayama</strain>
    </source>
</reference>
<dbReference type="InterPro" id="IPR032799">
    <property type="entry name" value="TAXi_C"/>
</dbReference>
<feature type="chain" id="PRO_5032511068" evidence="3">
    <location>
        <begin position="27"/>
        <end position="408"/>
    </location>
</feature>
<keyword evidence="2" id="KW-1015">Disulfide bond</keyword>
<feature type="signal peptide" evidence="3">
    <location>
        <begin position="1"/>
        <end position="26"/>
    </location>
</feature>
<sequence length="408" mass="44364">MKILINPINLFILSLIFLSHEASSQAQTTLVAPLNKDTKTSLYTITLNSNERHVIDLSAPFSWHHCPSHRPTTVECFSTECIQATYLPMPSCSPSHTTTKLPSSPCTCMVTPINPITKSCASSQLTSTNLTISRANPTAKINFTNIYLSCAPSSLFGSLPKSVSGLASLSLAPLSLPSQFATSFPGVIISRKFAICLPSENSVNGVVFFGDGPYDLRATKMIDVLTLLSYTPLLRNPKSADYFIGIKALSINRNYSISMSPYEGIKLSAVVPYTTLRTDIFEKFLDFFTKAVNGIPVSKKIKPFSACYKASAIGYSRFGLNVPNIDLEFDNGEKWTIHGANSMKRVGGDLACFAFLDGGESPEHSIVIGSFQMEDNLLVFDLDQSTLGFSSSLYPQGVTCGDFKVTSK</sequence>
<feature type="disulfide bond" evidence="2">
    <location>
        <begin position="307"/>
        <end position="352"/>
    </location>
</feature>
<dbReference type="InterPro" id="IPR001461">
    <property type="entry name" value="Aspartic_peptidase_A1"/>
</dbReference>
<dbReference type="Pfam" id="PF14543">
    <property type="entry name" value="TAXi_N"/>
    <property type="match status" value="1"/>
</dbReference>
<dbReference type="Pfam" id="PF14541">
    <property type="entry name" value="TAXi_C"/>
    <property type="match status" value="1"/>
</dbReference>
<dbReference type="InterPro" id="IPR033121">
    <property type="entry name" value="PEPTIDASE_A1"/>
</dbReference>
<dbReference type="GO" id="GO:0004190">
    <property type="term" value="F:aspartic-type endopeptidase activity"/>
    <property type="evidence" value="ECO:0007669"/>
    <property type="project" value="InterPro"/>
</dbReference>
<dbReference type="Gene3D" id="2.40.70.10">
    <property type="entry name" value="Acid Proteases"/>
    <property type="match status" value="2"/>
</dbReference>
<dbReference type="OrthoDB" id="1258937at2759"/>
<dbReference type="SUPFAM" id="SSF50630">
    <property type="entry name" value="Acid proteases"/>
    <property type="match status" value="1"/>
</dbReference>
<dbReference type="EMBL" id="BMAC01000076">
    <property type="protein sequence ID" value="GFP83984.1"/>
    <property type="molecule type" value="Genomic_DNA"/>
</dbReference>
<evidence type="ECO:0000256" key="3">
    <source>
        <dbReference type="SAM" id="SignalP"/>
    </source>
</evidence>
<feature type="domain" description="Peptidase A1" evidence="4">
    <location>
        <begin position="38"/>
        <end position="390"/>
    </location>
</feature>
<dbReference type="PANTHER" id="PTHR47965">
    <property type="entry name" value="ASPARTYL PROTEASE-RELATED"/>
    <property type="match status" value="1"/>
</dbReference>
<keyword evidence="3" id="KW-0732">Signal</keyword>